<feature type="transmembrane region" description="Helical" evidence="1">
    <location>
        <begin position="27"/>
        <end position="48"/>
    </location>
</feature>
<evidence type="ECO:0000313" key="3">
    <source>
        <dbReference type="Proteomes" id="UP001597182"/>
    </source>
</evidence>
<dbReference type="EMBL" id="JBHTMB010000264">
    <property type="protein sequence ID" value="MFD1237094.1"/>
    <property type="molecule type" value="Genomic_DNA"/>
</dbReference>
<feature type="transmembrane region" description="Helical" evidence="1">
    <location>
        <begin position="60"/>
        <end position="78"/>
    </location>
</feature>
<dbReference type="Proteomes" id="UP001597182">
    <property type="component" value="Unassembled WGS sequence"/>
</dbReference>
<keyword evidence="1" id="KW-0812">Transmembrane</keyword>
<feature type="transmembrane region" description="Helical" evidence="1">
    <location>
        <begin position="90"/>
        <end position="111"/>
    </location>
</feature>
<protein>
    <recommendedName>
        <fullName evidence="4">2,3,4,5-tetrahydropyridine-2,6-dicarboxylate N-succinyltransferase</fullName>
    </recommendedName>
</protein>
<name>A0ABW3VSG9_9PSEU</name>
<evidence type="ECO:0000313" key="2">
    <source>
        <dbReference type="EMBL" id="MFD1237094.1"/>
    </source>
</evidence>
<sequence>MRTLTLVVIVVTSVLLAAFELMLQPLYAGSVPAPVGTVVALVTMPWLVRGAAGESSSTAVAGLPLVAWLLTVGVLGALGPGGDVLLPATWQSLLLAAAAVGAGLFALRSVAMRPPVRRS</sequence>
<evidence type="ECO:0000256" key="1">
    <source>
        <dbReference type="SAM" id="Phobius"/>
    </source>
</evidence>
<reference evidence="3" key="1">
    <citation type="journal article" date="2019" name="Int. J. Syst. Evol. Microbiol.">
        <title>The Global Catalogue of Microorganisms (GCM) 10K type strain sequencing project: providing services to taxonomists for standard genome sequencing and annotation.</title>
        <authorList>
            <consortium name="The Broad Institute Genomics Platform"/>
            <consortium name="The Broad Institute Genome Sequencing Center for Infectious Disease"/>
            <person name="Wu L."/>
            <person name="Ma J."/>
        </authorList>
    </citation>
    <scope>NUCLEOTIDE SEQUENCE [LARGE SCALE GENOMIC DNA]</scope>
    <source>
        <strain evidence="3">CCUG 49018</strain>
    </source>
</reference>
<organism evidence="2 3">
    <name type="scientific">Pseudonocardia benzenivorans</name>
    <dbReference type="NCBI Taxonomy" id="228005"/>
    <lineage>
        <taxon>Bacteria</taxon>
        <taxon>Bacillati</taxon>
        <taxon>Actinomycetota</taxon>
        <taxon>Actinomycetes</taxon>
        <taxon>Pseudonocardiales</taxon>
        <taxon>Pseudonocardiaceae</taxon>
        <taxon>Pseudonocardia</taxon>
    </lineage>
</organism>
<accession>A0ABW3VSG9</accession>
<keyword evidence="1" id="KW-0472">Membrane</keyword>
<gene>
    <name evidence="2" type="ORF">ACFQ34_27730</name>
</gene>
<keyword evidence="1" id="KW-1133">Transmembrane helix</keyword>
<keyword evidence="3" id="KW-1185">Reference proteome</keyword>
<comment type="caution">
    <text evidence="2">The sequence shown here is derived from an EMBL/GenBank/DDBJ whole genome shotgun (WGS) entry which is preliminary data.</text>
</comment>
<dbReference type="RefSeq" id="WP_013673197.1">
    <property type="nucleotide sequence ID" value="NZ_BAABKS010000015.1"/>
</dbReference>
<evidence type="ECO:0008006" key="4">
    <source>
        <dbReference type="Google" id="ProtNLM"/>
    </source>
</evidence>
<proteinExistence type="predicted"/>